<evidence type="ECO:0000313" key="3">
    <source>
        <dbReference type="Proteomes" id="UP000813444"/>
    </source>
</evidence>
<evidence type="ECO:0000256" key="1">
    <source>
        <dbReference type="ARBA" id="ARBA00023002"/>
    </source>
</evidence>
<organism evidence="2 3">
    <name type="scientific">Stachybotrys elegans</name>
    <dbReference type="NCBI Taxonomy" id="80388"/>
    <lineage>
        <taxon>Eukaryota</taxon>
        <taxon>Fungi</taxon>
        <taxon>Dikarya</taxon>
        <taxon>Ascomycota</taxon>
        <taxon>Pezizomycotina</taxon>
        <taxon>Sordariomycetes</taxon>
        <taxon>Hypocreomycetidae</taxon>
        <taxon>Hypocreales</taxon>
        <taxon>Stachybotryaceae</taxon>
        <taxon>Stachybotrys</taxon>
    </lineage>
</organism>
<name>A0A8K0WQU0_9HYPO</name>
<dbReference type="AlphaFoldDB" id="A0A8K0WQU0"/>
<gene>
    <name evidence="2" type="ORF">B0I35DRAFT_451424</name>
</gene>
<dbReference type="InterPro" id="IPR025337">
    <property type="entry name" value="Questin_oxidase-like"/>
</dbReference>
<dbReference type="OrthoDB" id="10004862at2759"/>
<dbReference type="GO" id="GO:0016491">
    <property type="term" value="F:oxidoreductase activity"/>
    <property type="evidence" value="ECO:0007669"/>
    <property type="project" value="UniProtKB-KW"/>
</dbReference>
<dbReference type="EMBL" id="JAGPNK010000007">
    <property type="protein sequence ID" value="KAH7318698.1"/>
    <property type="molecule type" value="Genomic_DNA"/>
</dbReference>
<dbReference type="Pfam" id="PF14027">
    <property type="entry name" value="Questin_oxidase"/>
    <property type="match status" value="1"/>
</dbReference>
<keyword evidence="3" id="KW-1185">Reference proteome</keyword>
<keyword evidence="1" id="KW-0560">Oxidoreductase</keyword>
<accession>A0A8K0WQU0</accession>
<sequence length="439" mass="50373">MATPFSIRVSPANTGLWAARQDEASSAKVSELLQKDLERHHCFFNLDGFHNHISHHLLSLYGTGSDPRALEQAYDANASYQNHVKEPRDKVVRELRQDWANASKYLSKGQYYSDFLRFFQLEIQDKGWQEVLAEYVFKGDASSHDMMARLYAGFLHPMIQLMYGVEWEQPAIVAEGLAQAAVHANKLGDLLAQTDAAAPATAAPSRSIFELYDVVRNNEKLARSARWEDPNRLYDGVMKRALEEAVAVASQVKVLPEELEERTVEMFHTAAWVAAAAALHPPYIPKFDFFLIHHLNAAPIFLSFNKQAWISQDMKIRLLEWKIRTDLLQYVARGCPPLQTERIRQYKPRDEKLVSRPEELLPRFHAIPDDGHTIKVVRALLIAQQLSLRYIGRPWVQITDDDMWLKIHYILLDSVEGYEDRWVRSAGFEEAWEGIPTAH</sequence>
<dbReference type="PANTHER" id="PTHR35870:SF1">
    <property type="entry name" value="PROTEIN, PUTATIVE (AFU_ORTHOLOGUE AFUA_5G03330)-RELATED"/>
    <property type="match status" value="1"/>
</dbReference>
<evidence type="ECO:0000313" key="2">
    <source>
        <dbReference type="EMBL" id="KAH7318698.1"/>
    </source>
</evidence>
<dbReference type="Proteomes" id="UP000813444">
    <property type="component" value="Unassembled WGS sequence"/>
</dbReference>
<protein>
    <submittedName>
        <fullName evidence="2">HypA protein</fullName>
    </submittedName>
</protein>
<reference evidence="2" key="1">
    <citation type="journal article" date="2021" name="Nat. Commun.">
        <title>Genetic determinants of endophytism in the Arabidopsis root mycobiome.</title>
        <authorList>
            <person name="Mesny F."/>
            <person name="Miyauchi S."/>
            <person name="Thiergart T."/>
            <person name="Pickel B."/>
            <person name="Atanasova L."/>
            <person name="Karlsson M."/>
            <person name="Huettel B."/>
            <person name="Barry K.W."/>
            <person name="Haridas S."/>
            <person name="Chen C."/>
            <person name="Bauer D."/>
            <person name="Andreopoulos W."/>
            <person name="Pangilinan J."/>
            <person name="LaButti K."/>
            <person name="Riley R."/>
            <person name="Lipzen A."/>
            <person name="Clum A."/>
            <person name="Drula E."/>
            <person name="Henrissat B."/>
            <person name="Kohler A."/>
            <person name="Grigoriev I.V."/>
            <person name="Martin F.M."/>
            <person name="Hacquard S."/>
        </authorList>
    </citation>
    <scope>NUCLEOTIDE SEQUENCE</scope>
    <source>
        <strain evidence="2">MPI-CAGE-CH-0235</strain>
    </source>
</reference>
<comment type="caution">
    <text evidence="2">The sequence shown here is derived from an EMBL/GenBank/DDBJ whole genome shotgun (WGS) entry which is preliminary data.</text>
</comment>
<proteinExistence type="predicted"/>
<dbReference type="PANTHER" id="PTHR35870">
    <property type="entry name" value="PROTEIN, PUTATIVE (AFU_ORTHOLOGUE AFUA_5G03330)-RELATED"/>
    <property type="match status" value="1"/>
</dbReference>